<proteinExistence type="predicted"/>
<dbReference type="STRING" id="74649.A0A2P6SCQ8"/>
<name>A0A2P6SCQ8_ROSCH</name>
<dbReference type="NCBIfam" id="TIGR00756">
    <property type="entry name" value="PPR"/>
    <property type="match status" value="2"/>
</dbReference>
<evidence type="ECO:0000313" key="4">
    <source>
        <dbReference type="Proteomes" id="UP000238479"/>
    </source>
</evidence>
<dbReference type="InterPro" id="IPR002885">
    <property type="entry name" value="PPR_rpt"/>
</dbReference>
<keyword evidence="1" id="KW-0677">Repeat</keyword>
<dbReference type="Gene3D" id="1.25.40.10">
    <property type="entry name" value="Tetratricopeptide repeat domain"/>
    <property type="match status" value="1"/>
</dbReference>
<dbReference type="GO" id="GO:0003723">
    <property type="term" value="F:RNA binding"/>
    <property type="evidence" value="ECO:0007669"/>
    <property type="project" value="InterPro"/>
</dbReference>
<organism evidence="3 4">
    <name type="scientific">Rosa chinensis</name>
    <name type="common">China rose</name>
    <dbReference type="NCBI Taxonomy" id="74649"/>
    <lineage>
        <taxon>Eukaryota</taxon>
        <taxon>Viridiplantae</taxon>
        <taxon>Streptophyta</taxon>
        <taxon>Embryophyta</taxon>
        <taxon>Tracheophyta</taxon>
        <taxon>Spermatophyta</taxon>
        <taxon>Magnoliopsida</taxon>
        <taxon>eudicotyledons</taxon>
        <taxon>Gunneridae</taxon>
        <taxon>Pentapetalae</taxon>
        <taxon>rosids</taxon>
        <taxon>fabids</taxon>
        <taxon>Rosales</taxon>
        <taxon>Rosaceae</taxon>
        <taxon>Rosoideae</taxon>
        <taxon>Rosoideae incertae sedis</taxon>
        <taxon>Rosa</taxon>
    </lineage>
</organism>
<feature type="repeat" description="PPR" evidence="2">
    <location>
        <begin position="26"/>
        <end position="59"/>
    </location>
</feature>
<dbReference type="PANTHER" id="PTHR47926">
    <property type="entry name" value="PENTATRICOPEPTIDE REPEAT-CONTAINING PROTEIN"/>
    <property type="match status" value="1"/>
</dbReference>
<dbReference type="InterPro" id="IPR046960">
    <property type="entry name" value="PPR_At4g14850-like_plant"/>
</dbReference>
<evidence type="ECO:0000256" key="2">
    <source>
        <dbReference type="PROSITE-ProRule" id="PRU00708"/>
    </source>
</evidence>
<dbReference type="Pfam" id="PF01535">
    <property type="entry name" value="PPR"/>
    <property type="match status" value="2"/>
</dbReference>
<protein>
    <submittedName>
        <fullName evidence="3">Putative pentatricopeptide</fullName>
    </submittedName>
</protein>
<sequence length="59" mass="6913">MVLTALAQCGRIEEARRLFCLMPERDVISWTAMVAEFSRNGRIDEAREVFDRMPRRNVV</sequence>
<dbReference type="Proteomes" id="UP000238479">
    <property type="component" value="Chromosome 1"/>
</dbReference>
<comment type="caution">
    <text evidence="3">The sequence shown here is derived from an EMBL/GenBank/DDBJ whole genome shotgun (WGS) entry which is preliminary data.</text>
</comment>
<dbReference type="EMBL" id="PDCK01000039">
    <property type="protein sequence ID" value="PRQ56460.1"/>
    <property type="molecule type" value="Genomic_DNA"/>
</dbReference>
<dbReference type="PROSITE" id="PS51375">
    <property type="entry name" value="PPR"/>
    <property type="match status" value="1"/>
</dbReference>
<accession>A0A2P6SCQ8</accession>
<dbReference type="Gramene" id="PRQ56460">
    <property type="protein sequence ID" value="PRQ56460"/>
    <property type="gene ID" value="RchiOBHm_Chr1g0336661"/>
</dbReference>
<keyword evidence="4" id="KW-1185">Reference proteome</keyword>
<dbReference type="InterPro" id="IPR011990">
    <property type="entry name" value="TPR-like_helical_dom_sf"/>
</dbReference>
<dbReference type="OMA" id="FCLMPER"/>
<reference evidence="3 4" key="1">
    <citation type="journal article" date="2018" name="Nat. Genet.">
        <title>The Rosa genome provides new insights in the design of modern roses.</title>
        <authorList>
            <person name="Bendahmane M."/>
        </authorList>
    </citation>
    <scope>NUCLEOTIDE SEQUENCE [LARGE SCALE GENOMIC DNA]</scope>
    <source>
        <strain evidence="4">cv. Old Blush</strain>
    </source>
</reference>
<dbReference type="GO" id="GO:0009451">
    <property type="term" value="P:RNA modification"/>
    <property type="evidence" value="ECO:0007669"/>
    <property type="project" value="InterPro"/>
</dbReference>
<gene>
    <name evidence="3" type="ORF">RchiOBHm_Chr1g0336661</name>
</gene>
<dbReference type="AlphaFoldDB" id="A0A2P6SCQ8"/>
<evidence type="ECO:0000313" key="3">
    <source>
        <dbReference type="EMBL" id="PRQ56460.1"/>
    </source>
</evidence>
<evidence type="ECO:0000256" key="1">
    <source>
        <dbReference type="ARBA" id="ARBA00022737"/>
    </source>
</evidence>